<reference evidence="2" key="2">
    <citation type="journal article" name="Front. Microbiol.">
        <title>Degradative Capacity of Two Strains of Rhodonia placenta: From Phenotype to Genotype.</title>
        <authorList>
            <person name="Kolle M."/>
            <person name="Horta M.A.C."/>
            <person name="Nowrousian M."/>
            <person name="Ohm R.A."/>
            <person name="Benz J.P."/>
            <person name="Pilgard A."/>
        </authorList>
    </citation>
    <scope>NUCLEOTIDE SEQUENCE</scope>
    <source>
        <strain evidence="2">FPRL280</strain>
    </source>
</reference>
<proteinExistence type="predicted"/>
<accession>A0A8H7TY10</accession>
<organism evidence="2 3">
    <name type="scientific">Rhodonia placenta</name>
    <dbReference type="NCBI Taxonomy" id="104341"/>
    <lineage>
        <taxon>Eukaryota</taxon>
        <taxon>Fungi</taxon>
        <taxon>Dikarya</taxon>
        <taxon>Basidiomycota</taxon>
        <taxon>Agaricomycotina</taxon>
        <taxon>Agaricomycetes</taxon>
        <taxon>Polyporales</taxon>
        <taxon>Adustoporiaceae</taxon>
        <taxon>Rhodonia</taxon>
    </lineage>
</organism>
<evidence type="ECO:0000256" key="1">
    <source>
        <dbReference type="SAM" id="MobiDB-lite"/>
    </source>
</evidence>
<evidence type="ECO:0000313" key="3">
    <source>
        <dbReference type="Proteomes" id="UP000639403"/>
    </source>
</evidence>
<protein>
    <submittedName>
        <fullName evidence="2">Uncharacterized protein</fullName>
    </submittedName>
</protein>
<comment type="caution">
    <text evidence="2">The sequence shown here is derived from an EMBL/GenBank/DDBJ whole genome shotgun (WGS) entry which is preliminary data.</text>
</comment>
<dbReference type="EMBL" id="JADOXO010000508">
    <property type="protein sequence ID" value="KAF9803468.1"/>
    <property type="molecule type" value="Genomic_DNA"/>
</dbReference>
<dbReference type="Proteomes" id="UP000639403">
    <property type="component" value="Unassembled WGS sequence"/>
</dbReference>
<reference evidence="2" key="1">
    <citation type="submission" date="2020-11" db="EMBL/GenBank/DDBJ databases">
        <authorList>
            <person name="Koelle M."/>
            <person name="Horta M.A.C."/>
            <person name="Nowrousian M."/>
            <person name="Ohm R.A."/>
            <person name="Benz P."/>
            <person name="Pilgard A."/>
        </authorList>
    </citation>
    <scope>NUCLEOTIDE SEQUENCE</scope>
    <source>
        <strain evidence="2">FPRL280</strain>
    </source>
</reference>
<dbReference type="AlphaFoldDB" id="A0A8H7TY10"/>
<evidence type="ECO:0000313" key="2">
    <source>
        <dbReference type="EMBL" id="KAF9803468.1"/>
    </source>
</evidence>
<gene>
    <name evidence="2" type="ORF">IEO21_09677</name>
</gene>
<sequence length="57" mass="6070">MVVHPDRKALRPASMRPSEKETSPAIASAAERKGTDASSAPIVRTSLTQNAPTRGLR</sequence>
<feature type="compositionally biased region" description="Polar residues" evidence="1">
    <location>
        <begin position="45"/>
        <end position="57"/>
    </location>
</feature>
<feature type="region of interest" description="Disordered" evidence="1">
    <location>
        <begin position="1"/>
        <end position="57"/>
    </location>
</feature>
<name>A0A8H7TY10_9APHY</name>